<protein>
    <recommendedName>
        <fullName evidence="3">T9SS type B sorting domain-containing protein</fullName>
    </recommendedName>
</protein>
<dbReference type="RefSeq" id="WP_054409689.1">
    <property type="nucleotide sequence ID" value="NZ_FOYA01000010.1"/>
</dbReference>
<dbReference type="Pfam" id="PF13585">
    <property type="entry name" value="CHU_C"/>
    <property type="match status" value="1"/>
</dbReference>
<evidence type="ECO:0008006" key="3">
    <source>
        <dbReference type="Google" id="ProtNLM"/>
    </source>
</evidence>
<dbReference type="OrthoDB" id="1652165at2"/>
<organism evidence="1 2">
    <name type="scientific">Flavobacterium akiainvivens</name>
    <dbReference type="NCBI Taxonomy" id="1202724"/>
    <lineage>
        <taxon>Bacteria</taxon>
        <taxon>Pseudomonadati</taxon>
        <taxon>Bacteroidota</taxon>
        <taxon>Flavobacteriia</taxon>
        <taxon>Flavobacteriales</taxon>
        <taxon>Flavobacteriaceae</taxon>
        <taxon>Flavobacterium</taxon>
    </lineage>
</organism>
<keyword evidence="2" id="KW-1185">Reference proteome</keyword>
<accession>A0A0M8MKZ6</accession>
<evidence type="ECO:0000313" key="2">
    <source>
        <dbReference type="Proteomes" id="UP000037755"/>
    </source>
</evidence>
<dbReference type="STRING" id="1202724.AM493_19360"/>
<sequence>MKIVNVNYGITLLKRVLFLLALLTGPTLLAQNFTLSVATTHETCPGNGSLQFSVQNAGTSVNYKVYLLPNSTTPVSNNSNTSVSGLQDGTYLVVATTIIDGNTVTSQQEAIINDNTTPLIFSEEWQLTPSFCNDGVITVVMQSGSPLLYEITAGPSTAPAQASDTFTGLPPGLYTIKATDSCGTAIVTSQQLGTTAPTILAMDAGLVGLLPACDQITVLNAITNLDPVNTDITYPFTAQVTMYPPGGGAPQVFTSDVYGLSDSALFGQTIPFYYGQDYSYDLLLTDTCGTQFMVNDVDVYGVFGVAATTVDLPCGFKQLKLVPGIYVPPVNITFTSVPEDFDPTLNPSYPNFGGEAIFGDEDHPLLEGTYNYTATDACGNTVNGVYVHIAPPPVVPGIVGTNTDCDENLGKLVGTITSRDIAEVIITEAPEGFEDLFGPLPYDGSSFIQPIEGDDDRLYMTGLPPGDYVIIFTDTCDEVYEPYEVTVPPYDVNQRTPRPRPDCQEGFATVAIGSGVSAVTITVAPPGSVTTPFDGSQYIDDEGNFTLDGLLPGTYTFEISDGCQSYTKTTNLVGYAITSSDISMTPHCGAFDISLYHVSNALAGLNFWLQREITPGNWGHPATGELFTGSYGPLNSVGLTNNSINYTLIYPPGNYRIVKVYRAFESGDIAMDKTCEEILYDFQYIDGVSILGVQSLTCTGVSGDVQINAIGVEPLIYTITHKNGDPFTIANGNNNAFTGLESAAYTVTVDDPCGNTGVLTFNMAEVPSLVNAYNAPNLITCDLDGDGTETFNLSSQDAYILNGQDTTNITLTYHASYADADSGVSPLPLSYTTGPTTIYARTEYNGTMTCHDISLFDIILNQSGEMNMEDFYYTCDGTELELIADPSYVSYLWSTGATTQSIFVTEAGEYKVTAINSQNCISEKTVQVFTTALPSISQITIQDWSETENVINVAVEASDASVQNFEYSIDGIHWQDENIFTGLEPGSYNVFVRDVYGCDWVSEKVFLLTYPKFFTPNGDGINETWRIKFASVAEPDLMVYIYDRYGKLITGFDARSIGWDGTLNDTNLPATDYWFVVRRQNGKEYRGHFSLLR</sequence>
<evidence type="ECO:0000313" key="1">
    <source>
        <dbReference type="EMBL" id="KOS07967.1"/>
    </source>
</evidence>
<name>A0A0M8MKZ6_9FLAO</name>
<dbReference type="AlphaFoldDB" id="A0A0M8MKZ6"/>
<proteinExistence type="predicted"/>
<dbReference type="Proteomes" id="UP000037755">
    <property type="component" value="Unassembled WGS sequence"/>
</dbReference>
<dbReference type="EMBL" id="LIYD01000005">
    <property type="protein sequence ID" value="KOS07967.1"/>
    <property type="molecule type" value="Genomic_DNA"/>
</dbReference>
<dbReference type="PATRIC" id="fig|1202724.3.peg.4009"/>
<dbReference type="InterPro" id="IPR026341">
    <property type="entry name" value="T9SS_type_B"/>
</dbReference>
<gene>
    <name evidence="1" type="ORF">AM493_19360</name>
</gene>
<comment type="caution">
    <text evidence="1">The sequence shown here is derived from an EMBL/GenBank/DDBJ whole genome shotgun (WGS) entry which is preliminary data.</text>
</comment>
<reference evidence="1 2" key="1">
    <citation type="submission" date="2015-08" db="EMBL/GenBank/DDBJ databases">
        <title>Whole genome sequence of Flavobacterium akiainvivens IK-1T, from decaying Wikstroemia oahuensis, an endemic Hawaiian shrub.</title>
        <authorList>
            <person name="Wan X."/>
            <person name="Hou S."/>
            <person name="Saito J."/>
            <person name="Donachie S."/>
        </authorList>
    </citation>
    <scope>NUCLEOTIDE SEQUENCE [LARGE SCALE GENOMIC DNA]</scope>
    <source>
        <strain evidence="1 2">IK-1</strain>
    </source>
</reference>
<dbReference type="NCBIfam" id="TIGR04131">
    <property type="entry name" value="Bac_Flav_CTERM"/>
    <property type="match status" value="1"/>
</dbReference>